<dbReference type="Proteomes" id="UP000078148">
    <property type="component" value="Chromosome"/>
</dbReference>
<dbReference type="InterPro" id="IPR011545">
    <property type="entry name" value="DEAD/DEAH_box_helicase_dom"/>
</dbReference>
<dbReference type="PANTHER" id="PTHR43519">
    <property type="entry name" value="ATP-DEPENDENT RNA HELICASE HRPB"/>
    <property type="match status" value="1"/>
</dbReference>
<dbReference type="InterPro" id="IPR007502">
    <property type="entry name" value="Helicase-assoc_dom"/>
</dbReference>
<dbReference type="PROSITE" id="PS51194">
    <property type="entry name" value="HELICASE_CTER"/>
    <property type="match status" value="1"/>
</dbReference>
<dbReference type="InterPro" id="IPR013689">
    <property type="entry name" value="RNA_helicase_ATP-dep_HrpB_C"/>
</dbReference>
<dbReference type="PIRSF" id="PIRSF005496">
    <property type="entry name" value="ATP_hel_hrpB"/>
    <property type="match status" value="1"/>
</dbReference>
<name>A0A172ZGD9_9BACL</name>
<dbReference type="CDD" id="cd18791">
    <property type="entry name" value="SF2_C_RHA"/>
    <property type="match status" value="1"/>
</dbReference>
<evidence type="ECO:0000313" key="9">
    <source>
        <dbReference type="Proteomes" id="UP000078148"/>
    </source>
</evidence>
<dbReference type="InterPro" id="IPR014001">
    <property type="entry name" value="Helicase_ATP-bd"/>
</dbReference>
<evidence type="ECO:0000256" key="4">
    <source>
        <dbReference type="ARBA" id="ARBA00022840"/>
    </source>
</evidence>
<dbReference type="InterPro" id="IPR001650">
    <property type="entry name" value="Helicase_C-like"/>
</dbReference>
<organism evidence="8 9">
    <name type="scientific">Paenibacillus bovis</name>
    <dbReference type="NCBI Taxonomy" id="1616788"/>
    <lineage>
        <taxon>Bacteria</taxon>
        <taxon>Bacillati</taxon>
        <taxon>Bacillota</taxon>
        <taxon>Bacilli</taxon>
        <taxon>Bacillales</taxon>
        <taxon>Paenibacillaceae</taxon>
        <taxon>Paenibacillus</taxon>
    </lineage>
</organism>
<keyword evidence="3 8" id="KW-0347">Helicase</keyword>
<feature type="domain" description="Helicase ATP-binding" evidence="6">
    <location>
        <begin position="18"/>
        <end position="182"/>
    </location>
</feature>
<dbReference type="AlphaFoldDB" id="A0A172ZGD9"/>
<evidence type="ECO:0000256" key="5">
    <source>
        <dbReference type="SAM" id="MobiDB-lite"/>
    </source>
</evidence>
<gene>
    <name evidence="8" type="ORF">AR543_12340</name>
</gene>
<dbReference type="SMART" id="SM00490">
    <property type="entry name" value="HELICc"/>
    <property type="match status" value="1"/>
</dbReference>
<keyword evidence="2" id="KW-0378">Hydrolase</keyword>
<dbReference type="CDD" id="cd17990">
    <property type="entry name" value="DEXHc_HrpB"/>
    <property type="match status" value="1"/>
</dbReference>
<feature type="compositionally biased region" description="Basic and acidic residues" evidence="5">
    <location>
        <begin position="513"/>
        <end position="529"/>
    </location>
</feature>
<sequence>MLNESVSLPVDDLITDLKNALAQSGSAVLTAEPGAGKTTRLPLALRHESWLNGRRIIMLEPRRLAAISAARYMAAALGERVGETVGYRVAMDTRVGPRTIIEVVTEGVLTRMLQHDPSLEQAGLIILDEFHERNLHADLGLAFTLESKSLLREDLRILVMSATMDPEPVAALLGGAPVLSSAGRSYPVETYYEEGESAYTLYRRSSGRIEQKLAATIIKALHRHEGHALVFLPGVREIRRVQDELLASSEPLLRQTDIVMLHGGLKPEQQDLAVRPGPADRRKVVLATSLAESSVTVDGVNIVIDSGLMRTRLFSARTGMERMETLQVSVDAADQRRGRAGRQRPGVCYRMWSSEEHRHLAEARTPEILQSDLAPLALEVASWGTSVQELYWLDQPPAASYNQAVELLKQLEGLEHDGRITEHGRRLAQMGTHPRLGHMMLKAVHWNMEREACDIAALLQERDILSSTAAGIDLAHRLETLQGKGCYTADRHIIERIKEWSARFYKQLSHVQHQDSLHESSKEKTDSKHNTSTHTQYAQVHAEYAPGDDWLGMLVSLAYPDRIAKNRGDGKFLLRLGRGAHIPVYRGQAEYVSTSSYLVAAELDDNGSESRILLAAGIHEQSIRQIHADQIQTVRAVAYDAERESVSARKITRLGAIELSSVNDPLPSAEDIQQALLAAIRERGLGMLQWSRAALQLRQRIDCMHRLDPDYPSVDEQQLLNEAEEWLLPYLQGMRRLSEVKKLNPAELLANRLSWEQKQRMDQQVPTHIQVPSGSRIPIDYTDPERPSIAVRLQEMFGCTSTPLIGGRVPLTIQLLSPASRPVQVTNDLESFWKEAYFEVKKDLKGRYPKHYWPDQPLEAQATNRFKPRQ</sequence>
<dbReference type="GO" id="GO:0005524">
    <property type="term" value="F:ATP binding"/>
    <property type="evidence" value="ECO:0007669"/>
    <property type="project" value="UniProtKB-KW"/>
</dbReference>
<dbReference type="InterPro" id="IPR010225">
    <property type="entry name" value="HrpB"/>
</dbReference>
<evidence type="ECO:0000259" key="6">
    <source>
        <dbReference type="PROSITE" id="PS51192"/>
    </source>
</evidence>
<dbReference type="EMBL" id="CP013023">
    <property type="protein sequence ID" value="ANF96721.1"/>
    <property type="molecule type" value="Genomic_DNA"/>
</dbReference>
<accession>A0A172ZGD9</accession>
<dbReference type="KEGG" id="pbv:AR543_12340"/>
<protein>
    <submittedName>
        <fullName evidence="8">ATP-dependent helicase HrpB</fullName>
    </submittedName>
</protein>
<keyword evidence="9" id="KW-1185">Reference proteome</keyword>
<evidence type="ECO:0000313" key="8">
    <source>
        <dbReference type="EMBL" id="ANF96721.1"/>
    </source>
</evidence>
<evidence type="ECO:0000256" key="2">
    <source>
        <dbReference type="ARBA" id="ARBA00022801"/>
    </source>
</evidence>
<keyword evidence="1" id="KW-0547">Nucleotide-binding</keyword>
<evidence type="ECO:0000256" key="3">
    <source>
        <dbReference type="ARBA" id="ARBA00022806"/>
    </source>
</evidence>
<dbReference type="GO" id="GO:0003676">
    <property type="term" value="F:nucleic acid binding"/>
    <property type="evidence" value="ECO:0007669"/>
    <property type="project" value="InterPro"/>
</dbReference>
<dbReference type="PANTHER" id="PTHR43519:SF1">
    <property type="entry name" value="ATP-DEPENDENT RNA HELICASE HRPB"/>
    <property type="match status" value="1"/>
</dbReference>
<dbReference type="FunFam" id="3.40.50.300:FF:002125">
    <property type="entry name" value="ATP-dependent helicase HrpB"/>
    <property type="match status" value="1"/>
</dbReference>
<dbReference type="STRING" id="1616788.AR543_12340"/>
<dbReference type="GO" id="GO:0004386">
    <property type="term" value="F:helicase activity"/>
    <property type="evidence" value="ECO:0007669"/>
    <property type="project" value="UniProtKB-KW"/>
</dbReference>
<proteinExistence type="predicted"/>
<dbReference type="RefSeq" id="WP_060534821.1">
    <property type="nucleotide sequence ID" value="NZ_CP013023.1"/>
</dbReference>
<dbReference type="SUPFAM" id="SSF52540">
    <property type="entry name" value="P-loop containing nucleoside triphosphate hydrolases"/>
    <property type="match status" value="1"/>
</dbReference>
<dbReference type="Pfam" id="PF08482">
    <property type="entry name" value="HrpB_C"/>
    <property type="match status" value="1"/>
</dbReference>
<keyword evidence="4" id="KW-0067">ATP-binding</keyword>
<dbReference type="Pfam" id="PF00270">
    <property type="entry name" value="DEAD"/>
    <property type="match status" value="1"/>
</dbReference>
<dbReference type="OrthoDB" id="9808833at2"/>
<dbReference type="NCBIfam" id="TIGR01970">
    <property type="entry name" value="DEAH_box_HrpB"/>
    <property type="match status" value="1"/>
</dbReference>
<dbReference type="Pfam" id="PF00271">
    <property type="entry name" value="Helicase_C"/>
    <property type="match status" value="1"/>
</dbReference>
<dbReference type="Gene3D" id="1.20.120.1080">
    <property type="match status" value="1"/>
</dbReference>
<dbReference type="InterPro" id="IPR027417">
    <property type="entry name" value="P-loop_NTPase"/>
</dbReference>
<feature type="region of interest" description="Disordered" evidence="5">
    <location>
        <begin position="513"/>
        <end position="534"/>
    </location>
</feature>
<evidence type="ECO:0000259" key="7">
    <source>
        <dbReference type="PROSITE" id="PS51194"/>
    </source>
</evidence>
<evidence type="ECO:0000256" key="1">
    <source>
        <dbReference type="ARBA" id="ARBA00022741"/>
    </source>
</evidence>
<dbReference type="SMART" id="SM00487">
    <property type="entry name" value="DEXDc"/>
    <property type="match status" value="1"/>
</dbReference>
<feature type="domain" description="Helicase C-terminal" evidence="7">
    <location>
        <begin position="216"/>
        <end position="384"/>
    </location>
</feature>
<dbReference type="GO" id="GO:0016787">
    <property type="term" value="F:hydrolase activity"/>
    <property type="evidence" value="ECO:0007669"/>
    <property type="project" value="UniProtKB-KW"/>
</dbReference>
<dbReference type="PROSITE" id="PS51192">
    <property type="entry name" value="HELICASE_ATP_BIND_1"/>
    <property type="match status" value="1"/>
</dbReference>
<reference evidence="9" key="1">
    <citation type="submission" date="2015-10" db="EMBL/GenBank/DDBJ databases">
        <title>Genome of Paenibacillus bovis sp. nov.</title>
        <authorList>
            <person name="Wu Z."/>
            <person name="Gao C."/>
            <person name="Liu Z."/>
            <person name="Zheng H."/>
        </authorList>
    </citation>
    <scope>NUCLEOTIDE SEQUENCE [LARGE SCALE GENOMIC DNA]</scope>
    <source>
        <strain evidence="9">BD3526</strain>
    </source>
</reference>
<dbReference type="InterPro" id="IPR049614">
    <property type="entry name" value="HrpB_DEXH"/>
</dbReference>
<reference evidence="8 9" key="2">
    <citation type="journal article" date="2016" name="Int. J. Syst. Evol. Microbiol.">
        <title>Paenibacillus bovis sp. nov., isolated from raw yak (Bos grunniens) milk.</title>
        <authorList>
            <person name="Gao C."/>
            <person name="Han J."/>
            <person name="Liu Z."/>
            <person name="Xu X."/>
            <person name="Hang F."/>
            <person name="Wu Z."/>
        </authorList>
    </citation>
    <scope>NUCLEOTIDE SEQUENCE [LARGE SCALE GENOMIC DNA]</scope>
    <source>
        <strain evidence="8 9">BD3526</strain>
    </source>
</reference>
<dbReference type="Gene3D" id="3.40.50.300">
    <property type="entry name" value="P-loop containing nucleotide triphosphate hydrolases"/>
    <property type="match status" value="2"/>
</dbReference>
<dbReference type="SMART" id="SM00847">
    <property type="entry name" value="HA2"/>
    <property type="match status" value="1"/>
</dbReference>